<dbReference type="Proteomes" id="UP000437709">
    <property type="component" value="Unassembled WGS sequence"/>
</dbReference>
<organism evidence="2 3">
    <name type="scientific">Georgenia subflava</name>
    <dbReference type="NCBI Taxonomy" id="1622177"/>
    <lineage>
        <taxon>Bacteria</taxon>
        <taxon>Bacillati</taxon>
        <taxon>Actinomycetota</taxon>
        <taxon>Actinomycetes</taxon>
        <taxon>Micrococcales</taxon>
        <taxon>Bogoriellaceae</taxon>
        <taxon>Georgenia</taxon>
    </lineage>
</organism>
<evidence type="ECO:0000313" key="2">
    <source>
        <dbReference type="EMBL" id="MPV35676.1"/>
    </source>
</evidence>
<dbReference type="Pfam" id="PF22513">
    <property type="entry name" value="FitA-like_RHH"/>
    <property type="match status" value="1"/>
</dbReference>
<gene>
    <name evidence="2" type="ORF">GB881_01190</name>
</gene>
<dbReference type="InterPro" id="IPR053853">
    <property type="entry name" value="FitA-like_RHH"/>
</dbReference>
<dbReference type="SUPFAM" id="SSF47598">
    <property type="entry name" value="Ribbon-helix-helix"/>
    <property type="match status" value="1"/>
</dbReference>
<dbReference type="InterPro" id="IPR010985">
    <property type="entry name" value="Ribbon_hlx_hlx"/>
</dbReference>
<dbReference type="RefSeq" id="WP_152196025.1">
    <property type="nucleotide sequence ID" value="NZ_VUKD01000004.1"/>
</dbReference>
<evidence type="ECO:0000313" key="3">
    <source>
        <dbReference type="Proteomes" id="UP000437709"/>
    </source>
</evidence>
<keyword evidence="3" id="KW-1185">Reference proteome</keyword>
<protein>
    <recommendedName>
        <fullName evidence="1">Antitoxin FitA-like ribbon-helix-helix domain-containing protein</fullName>
    </recommendedName>
</protein>
<proteinExistence type="predicted"/>
<comment type="caution">
    <text evidence="2">The sequence shown here is derived from an EMBL/GenBank/DDBJ whole genome shotgun (WGS) entry which is preliminary data.</text>
</comment>
<feature type="domain" description="Antitoxin FitA-like ribbon-helix-helix" evidence="1">
    <location>
        <begin position="2"/>
        <end position="32"/>
    </location>
</feature>
<dbReference type="EMBL" id="WHPC01000002">
    <property type="protein sequence ID" value="MPV35676.1"/>
    <property type="molecule type" value="Genomic_DNA"/>
</dbReference>
<accession>A0A6N7EHQ0</accession>
<dbReference type="OrthoDB" id="7107936at2"/>
<dbReference type="GO" id="GO:0006355">
    <property type="term" value="P:regulation of DNA-templated transcription"/>
    <property type="evidence" value="ECO:0007669"/>
    <property type="project" value="InterPro"/>
</dbReference>
<evidence type="ECO:0000259" key="1">
    <source>
        <dbReference type="Pfam" id="PF22513"/>
    </source>
</evidence>
<reference evidence="2 3" key="1">
    <citation type="submission" date="2019-10" db="EMBL/GenBank/DDBJ databases">
        <title>Georgenia wutianyii sp. nov. and Georgenia yuyongxinii sp. nov. isolated from plateau pika (Ochotona curzoniae) in the Qinghai-Tibet plateau of China.</title>
        <authorList>
            <person name="Tian Z."/>
        </authorList>
    </citation>
    <scope>NUCLEOTIDE SEQUENCE [LARGE SCALE GENOMIC DNA]</scope>
    <source>
        <strain evidence="2 3">JCM 19765</strain>
    </source>
</reference>
<name>A0A6N7EHQ0_9MICO</name>
<sequence length="76" mass="8331">MATIQIKNVPEETHAVLRQRAAAAHMSMQEYLLSRMIEETSRPTMDEVLARAGGRAGGAVPLADAVSVLRSERARR</sequence>
<dbReference type="AlphaFoldDB" id="A0A6N7EHQ0"/>